<sequence length="324" mass="37102">MMAAESGFAGWLKQNGFEEYTEAIIEEGGIKDKEGLKADFDEICEMLLLSNEKKEIFKAVVFAANVAVDDTQKFCEDCDIVQFKDALIKAGYINSKIFLNKTEDELDNIGKAVGMGSENLCKFKTVVLEQQKIEFEVNTIIVTILTFFKQISETIIRFVQKCLIRLGFARSFRTAVQELKEKSEDNKEEKETKEMEAETKIDVTMNFENAIASEEKETSSINVIISEEESQTEKLELNVQNTLKDIGIRLSKIQESHREHYRLRFENTLENLSSGKCKEYFQKLKDALADMKAQGYVAKSSFILSLFFFFSNAIKKKNNIYICI</sequence>
<feature type="coiled-coil region" evidence="1">
    <location>
        <begin position="169"/>
        <end position="200"/>
    </location>
</feature>
<protein>
    <recommendedName>
        <fullName evidence="4">SAM domain-containing protein</fullName>
    </recommendedName>
</protein>
<comment type="caution">
    <text evidence="2">The sequence shown here is derived from an EMBL/GenBank/DDBJ whole genome shotgun (WGS) entry which is preliminary data.</text>
</comment>
<dbReference type="EMBL" id="ASPP01016813">
    <property type="protein sequence ID" value="ETO17354.1"/>
    <property type="molecule type" value="Genomic_DNA"/>
</dbReference>
<organism evidence="2 3">
    <name type="scientific">Reticulomyxa filosa</name>
    <dbReference type="NCBI Taxonomy" id="46433"/>
    <lineage>
        <taxon>Eukaryota</taxon>
        <taxon>Sar</taxon>
        <taxon>Rhizaria</taxon>
        <taxon>Retaria</taxon>
        <taxon>Foraminifera</taxon>
        <taxon>Monothalamids</taxon>
        <taxon>Reticulomyxidae</taxon>
        <taxon>Reticulomyxa</taxon>
    </lineage>
</organism>
<evidence type="ECO:0008006" key="4">
    <source>
        <dbReference type="Google" id="ProtNLM"/>
    </source>
</evidence>
<reference evidence="2 3" key="1">
    <citation type="journal article" date="2013" name="Curr. Biol.">
        <title>The Genome of the Foraminiferan Reticulomyxa filosa.</title>
        <authorList>
            <person name="Glockner G."/>
            <person name="Hulsmann N."/>
            <person name="Schleicher M."/>
            <person name="Noegel A.A."/>
            <person name="Eichinger L."/>
            <person name="Gallinger C."/>
            <person name="Pawlowski J."/>
            <person name="Sierra R."/>
            <person name="Euteneuer U."/>
            <person name="Pillet L."/>
            <person name="Moustafa A."/>
            <person name="Platzer M."/>
            <person name="Groth M."/>
            <person name="Szafranski K."/>
            <person name="Schliwa M."/>
        </authorList>
    </citation>
    <scope>NUCLEOTIDE SEQUENCE [LARGE SCALE GENOMIC DNA]</scope>
</reference>
<evidence type="ECO:0000313" key="3">
    <source>
        <dbReference type="Proteomes" id="UP000023152"/>
    </source>
</evidence>
<keyword evidence="1" id="KW-0175">Coiled coil</keyword>
<keyword evidence="3" id="KW-1185">Reference proteome</keyword>
<accession>X6MU49</accession>
<name>X6MU49_RETFI</name>
<evidence type="ECO:0000313" key="2">
    <source>
        <dbReference type="EMBL" id="ETO17354.1"/>
    </source>
</evidence>
<dbReference type="Proteomes" id="UP000023152">
    <property type="component" value="Unassembled WGS sequence"/>
</dbReference>
<dbReference type="AlphaFoldDB" id="X6MU49"/>
<proteinExistence type="predicted"/>
<gene>
    <name evidence="2" type="ORF">RFI_19968</name>
</gene>
<evidence type="ECO:0000256" key="1">
    <source>
        <dbReference type="SAM" id="Coils"/>
    </source>
</evidence>